<keyword evidence="2" id="KW-1185">Reference proteome</keyword>
<comment type="caution">
    <text evidence="1">The sequence shown here is derived from an EMBL/GenBank/DDBJ whole genome shotgun (WGS) entry which is preliminary data.</text>
</comment>
<reference evidence="1 2" key="1">
    <citation type="journal article" date="2017" name="Curr. Biol.">
        <title>The Evolution of Venom by Co-option of Single-Copy Genes.</title>
        <authorList>
            <person name="Martinson E.O."/>
            <person name="Mrinalini"/>
            <person name="Kelkar Y.D."/>
            <person name="Chang C.H."/>
            <person name="Werren J.H."/>
        </authorList>
    </citation>
    <scope>NUCLEOTIDE SEQUENCE [LARGE SCALE GENOMIC DNA]</scope>
    <source>
        <strain evidence="1 2">Alberta</strain>
        <tissue evidence="1">Whole body</tissue>
    </source>
</reference>
<evidence type="ECO:0000313" key="1">
    <source>
        <dbReference type="EMBL" id="OXU24948.1"/>
    </source>
</evidence>
<proteinExistence type="predicted"/>
<evidence type="ECO:0000313" key="2">
    <source>
        <dbReference type="Proteomes" id="UP000215335"/>
    </source>
</evidence>
<dbReference type="EMBL" id="NNAY01001155">
    <property type="protein sequence ID" value="OXU24948.1"/>
    <property type="molecule type" value="Genomic_DNA"/>
</dbReference>
<gene>
    <name evidence="1" type="ORF">TSAR_006811</name>
</gene>
<protein>
    <submittedName>
        <fullName evidence="1">Uncharacterized protein</fullName>
    </submittedName>
</protein>
<accession>A0A232F388</accession>
<name>A0A232F388_9HYME</name>
<sequence>MASSVAPRSVTPVIELLRSIFRGYNNATSLLSTKTSTTQVYYNFSDLCKESAFMGVYHKHNFALKCQACEIKKYMLKG</sequence>
<organism evidence="1 2">
    <name type="scientific">Trichomalopsis sarcophagae</name>
    <dbReference type="NCBI Taxonomy" id="543379"/>
    <lineage>
        <taxon>Eukaryota</taxon>
        <taxon>Metazoa</taxon>
        <taxon>Ecdysozoa</taxon>
        <taxon>Arthropoda</taxon>
        <taxon>Hexapoda</taxon>
        <taxon>Insecta</taxon>
        <taxon>Pterygota</taxon>
        <taxon>Neoptera</taxon>
        <taxon>Endopterygota</taxon>
        <taxon>Hymenoptera</taxon>
        <taxon>Apocrita</taxon>
        <taxon>Proctotrupomorpha</taxon>
        <taxon>Chalcidoidea</taxon>
        <taxon>Pteromalidae</taxon>
        <taxon>Pteromalinae</taxon>
        <taxon>Trichomalopsis</taxon>
    </lineage>
</organism>
<dbReference type="Proteomes" id="UP000215335">
    <property type="component" value="Unassembled WGS sequence"/>
</dbReference>
<dbReference type="AlphaFoldDB" id="A0A232F388"/>